<evidence type="ECO:0000313" key="4">
    <source>
        <dbReference type="EMBL" id="TDP73100.1"/>
    </source>
</evidence>
<feature type="domain" description="Response regulatory" evidence="2">
    <location>
        <begin position="7"/>
        <end position="128"/>
    </location>
</feature>
<evidence type="ECO:0000256" key="1">
    <source>
        <dbReference type="PROSITE-ProRule" id="PRU00169"/>
    </source>
</evidence>
<dbReference type="OrthoDB" id="8889669at2"/>
<organism evidence="4 5">
    <name type="scientific">Roseateles toxinivorans</name>
    <dbReference type="NCBI Taxonomy" id="270368"/>
    <lineage>
        <taxon>Bacteria</taxon>
        <taxon>Pseudomonadati</taxon>
        <taxon>Pseudomonadota</taxon>
        <taxon>Betaproteobacteria</taxon>
        <taxon>Burkholderiales</taxon>
        <taxon>Sphaerotilaceae</taxon>
        <taxon>Roseateles</taxon>
    </lineage>
</organism>
<dbReference type="PROSITE" id="PS50110">
    <property type="entry name" value="RESPONSE_REGULATORY"/>
    <property type="match status" value="1"/>
</dbReference>
<name>A0A4R6QQB9_9BURK</name>
<dbReference type="GO" id="GO:0000156">
    <property type="term" value="F:phosphorelay response regulator activity"/>
    <property type="evidence" value="ECO:0007669"/>
    <property type="project" value="InterPro"/>
</dbReference>
<dbReference type="PANTHER" id="PTHR37299:SF1">
    <property type="entry name" value="STAGE 0 SPORULATION PROTEIN A HOMOLOG"/>
    <property type="match status" value="1"/>
</dbReference>
<dbReference type="PANTHER" id="PTHR37299">
    <property type="entry name" value="TRANSCRIPTIONAL REGULATOR-RELATED"/>
    <property type="match status" value="1"/>
</dbReference>
<dbReference type="SMART" id="SM00448">
    <property type="entry name" value="REC"/>
    <property type="match status" value="1"/>
</dbReference>
<feature type="domain" description="HTH LytTR-type" evidence="3">
    <location>
        <begin position="161"/>
        <end position="264"/>
    </location>
</feature>
<dbReference type="GO" id="GO:0003677">
    <property type="term" value="F:DNA binding"/>
    <property type="evidence" value="ECO:0007669"/>
    <property type="project" value="InterPro"/>
</dbReference>
<gene>
    <name evidence="4" type="ORF">DES47_102846</name>
</gene>
<keyword evidence="1" id="KW-0597">Phosphoprotein</keyword>
<evidence type="ECO:0000259" key="2">
    <source>
        <dbReference type="PROSITE" id="PS50110"/>
    </source>
</evidence>
<dbReference type="InParanoid" id="A0A4R6QQB9"/>
<keyword evidence="5" id="KW-1185">Reference proteome</keyword>
<sequence length="264" mass="29375">MNQPRIRTLIAEDEPLASESLAEWVAQFSAPGLHGLELLTICADGDSALAQIRALKPELVLMDIHMPGLTGLQVLRELARDGSTSPPAVIFTTAYDEHALTAFELHAADYLLKPFSQERFNEAVAHALQTQLAQPDQPSQPLQALEAIEEEAAPVQALSRILVRDQGKIFPLSTDDIEYLRSDTKYTAINSRGKQFMVRLPIAAFEQRLDPTRFLKLQRSCIVNMDFVESMTPDDTSQLIVKMRDGTKFTASREVSKMLRGQAI</sequence>
<dbReference type="PROSITE" id="PS50930">
    <property type="entry name" value="HTH_LYTTR"/>
    <property type="match status" value="1"/>
</dbReference>
<dbReference type="InterPro" id="IPR046947">
    <property type="entry name" value="LytR-like"/>
</dbReference>
<comment type="caution">
    <text evidence="4">The sequence shown here is derived from an EMBL/GenBank/DDBJ whole genome shotgun (WGS) entry which is preliminary data.</text>
</comment>
<dbReference type="Pfam" id="PF04397">
    <property type="entry name" value="LytTR"/>
    <property type="match status" value="1"/>
</dbReference>
<dbReference type="EMBL" id="SNXS01000002">
    <property type="protein sequence ID" value="TDP73100.1"/>
    <property type="molecule type" value="Genomic_DNA"/>
</dbReference>
<protein>
    <submittedName>
        <fullName evidence="4">LytTR family two component transcriptional regulator</fullName>
    </submittedName>
</protein>
<accession>A0A4R6QQB9</accession>
<evidence type="ECO:0000313" key="5">
    <source>
        <dbReference type="Proteomes" id="UP000295361"/>
    </source>
</evidence>
<dbReference type="SMART" id="SM00850">
    <property type="entry name" value="LytTR"/>
    <property type="match status" value="1"/>
</dbReference>
<dbReference type="SUPFAM" id="SSF52172">
    <property type="entry name" value="CheY-like"/>
    <property type="match status" value="1"/>
</dbReference>
<dbReference type="Gene3D" id="3.40.50.2300">
    <property type="match status" value="1"/>
</dbReference>
<dbReference type="InterPro" id="IPR011006">
    <property type="entry name" value="CheY-like_superfamily"/>
</dbReference>
<dbReference type="Proteomes" id="UP000295361">
    <property type="component" value="Unassembled WGS sequence"/>
</dbReference>
<evidence type="ECO:0000259" key="3">
    <source>
        <dbReference type="PROSITE" id="PS50930"/>
    </source>
</evidence>
<proteinExistence type="predicted"/>
<dbReference type="AlphaFoldDB" id="A0A4R6QQB9"/>
<dbReference type="Pfam" id="PF00072">
    <property type="entry name" value="Response_reg"/>
    <property type="match status" value="1"/>
</dbReference>
<dbReference type="Gene3D" id="2.40.50.1020">
    <property type="entry name" value="LytTr DNA-binding domain"/>
    <property type="match status" value="1"/>
</dbReference>
<dbReference type="InterPro" id="IPR001789">
    <property type="entry name" value="Sig_transdc_resp-reg_receiver"/>
</dbReference>
<dbReference type="InterPro" id="IPR007492">
    <property type="entry name" value="LytTR_DNA-bd_dom"/>
</dbReference>
<feature type="modified residue" description="4-aspartylphosphate" evidence="1">
    <location>
        <position position="63"/>
    </location>
</feature>
<dbReference type="RefSeq" id="WP_133700501.1">
    <property type="nucleotide sequence ID" value="NZ_SNXS01000002.1"/>
</dbReference>
<reference evidence="4 5" key="1">
    <citation type="submission" date="2019-03" db="EMBL/GenBank/DDBJ databases">
        <title>Genomic Encyclopedia of Type Strains, Phase IV (KMG-IV): sequencing the most valuable type-strain genomes for metagenomic binning, comparative biology and taxonomic classification.</title>
        <authorList>
            <person name="Goeker M."/>
        </authorList>
    </citation>
    <scope>NUCLEOTIDE SEQUENCE [LARGE SCALE GENOMIC DNA]</scope>
    <source>
        <strain evidence="4 5">DSM 16998</strain>
    </source>
</reference>